<evidence type="ECO:0000313" key="1">
    <source>
        <dbReference type="EMBL" id="MFC0522219.1"/>
    </source>
</evidence>
<dbReference type="PANTHER" id="PTHR34070">
    <property type="entry name" value="ARMADILLO-TYPE FOLD"/>
    <property type="match status" value="1"/>
</dbReference>
<organism evidence="1 2">
    <name type="scientific">Pontibacillus salicampi</name>
    <dbReference type="NCBI Taxonomy" id="1449801"/>
    <lineage>
        <taxon>Bacteria</taxon>
        <taxon>Bacillati</taxon>
        <taxon>Bacillota</taxon>
        <taxon>Bacilli</taxon>
        <taxon>Bacillales</taxon>
        <taxon>Bacillaceae</taxon>
        <taxon>Pontibacillus</taxon>
    </lineage>
</organism>
<dbReference type="SUPFAM" id="SSF48371">
    <property type="entry name" value="ARM repeat"/>
    <property type="match status" value="1"/>
</dbReference>
<comment type="caution">
    <text evidence="1">The sequence shown here is derived from an EMBL/GenBank/DDBJ whole genome shotgun (WGS) entry which is preliminary data.</text>
</comment>
<dbReference type="EMBL" id="JBHLTP010000002">
    <property type="protein sequence ID" value="MFC0522219.1"/>
    <property type="molecule type" value="Genomic_DNA"/>
</dbReference>
<dbReference type="Proteomes" id="UP001589836">
    <property type="component" value="Unassembled WGS sequence"/>
</dbReference>
<proteinExistence type="predicted"/>
<dbReference type="PANTHER" id="PTHR34070:SF1">
    <property type="entry name" value="DNA ALKYLATION REPAIR PROTEIN"/>
    <property type="match status" value="1"/>
</dbReference>
<name>A0ABV6LIK5_9BACI</name>
<dbReference type="RefSeq" id="WP_377344746.1">
    <property type="nucleotide sequence ID" value="NZ_JBHLTP010000002.1"/>
</dbReference>
<dbReference type="InterPro" id="IPR014825">
    <property type="entry name" value="DNA_alkylation"/>
</dbReference>
<evidence type="ECO:0000313" key="2">
    <source>
        <dbReference type="Proteomes" id="UP001589836"/>
    </source>
</evidence>
<dbReference type="Gene3D" id="1.25.40.290">
    <property type="entry name" value="ARM repeat domains"/>
    <property type="match status" value="1"/>
</dbReference>
<dbReference type="InterPro" id="IPR016024">
    <property type="entry name" value="ARM-type_fold"/>
</dbReference>
<dbReference type="Pfam" id="PF08713">
    <property type="entry name" value="DNA_alkylation"/>
    <property type="match status" value="1"/>
</dbReference>
<dbReference type="CDD" id="cd07064">
    <property type="entry name" value="AlkD_like_1"/>
    <property type="match status" value="1"/>
</dbReference>
<gene>
    <name evidence="1" type="ORF">ACFFGV_01275</name>
</gene>
<dbReference type="Gene3D" id="1.20.1660.10">
    <property type="entry name" value="Hypothetical protein (EF3068)"/>
    <property type="match status" value="1"/>
</dbReference>
<reference evidence="1 2" key="1">
    <citation type="submission" date="2024-09" db="EMBL/GenBank/DDBJ databases">
        <authorList>
            <person name="Sun Q."/>
            <person name="Mori K."/>
        </authorList>
    </citation>
    <scope>NUCLEOTIDE SEQUENCE [LARGE SCALE GENOMIC DNA]</scope>
    <source>
        <strain evidence="1 2">NCAIM B.02529</strain>
    </source>
</reference>
<sequence length="218" mass="26126">MKKAASEENRPAMEAYMKHHFPFYGIKSPQRKEVLSPYLRTAGKLPYEQSIHLVYSLWKRREREFQYAALAIFEKQKKNLPITAKEDILYFVTHKSWWDTVDHLASHMSGAYFQHYPELLSSTLQQWITDENMWVRRTALLTQLKYKDKTNKDLLFYLIEECMDENEFFIEKAIGWALREYSKTDSEAVESFVARQSLAKLSEREALKWLQNQRRKQK</sequence>
<accession>A0ABV6LIK5</accession>
<protein>
    <submittedName>
        <fullName evidence="1">DNA alkylation repair protein</fullName>
    </submittedName>
</protein>
<keyword evidence="2" id="KW-1185">Reference proteome</keyword>